<sequence length="150" mass="17721">MSKGNHHFIFQPGIWLGEGKVKLSISDEELRFFTRWNVKKEKKAVKIPGFQEIEIKGIPEKMCNYFSFYNFGDHDFKVKLENQNIGEVIGEGIIRKDTIAWEFRLNDIGFEGFEFYKLQEDGSYFMHAEYVTQDEYRTVIQGKIWKKSSS</sequence>
<name>A0A2A4YE05_UNCAE</name>
<protein>
    <submittedName>
        <fullName evidence="1">Uncharacterized protein</fullName>
    </submittedName>
</protein>
<organism evidence="1 2">
    <name type="scientific">Aerophobetes bacterium</name>
    <dbReference type="NCBI Taxonomy" id="2030807"/>
    <lineage>
        <taxon>Bacteria</taxon>
        <taxon>Candidatus Aerophobota</taxon>
    </lineage>
</organism>
<accession>A0A2A4YE05</accession>
<proteinExistence type="predicted"/>
<evidence type="ECO:0000313" key="2">
    <source>
        <dbReference type="Proteomes" id="UP000217838"/>
    </source>
</evidence>
<evidence type="ECO:0000313" key="1">
    <source>
        <dbReference type="EMBL" id="PCI92921.1"/>
    </source>
</evidence>
<reference evidence="2" key="1">
    <citation type="submission" date="2017-08" db="EMBL/GenBank/DDBJ databases">
        <title>A dynamic microbial community with high functional redundancy inhabits the cold, oxic subseafloor aquifer.</title>
        <authorList>
            <person name="Tully B.J."/>
            <person name="Wheat C.G."/>
            <person name="Glazer B.T."/>
            <person name="Huber J.A."/>
        </authorList>
    </citation>
    <scope>NUCLEOTIDE SEQUENCE [LARGE SCALE GENOMIC DNA]</scope>
</reference>
<comment type="caution">
    <text evidence="1">The sequence shown here is derived from an EMBL/GenBank/DDBJ whole genome shotgun (WGS) entry which is preliminary data.</text>
</comment>
<gene>
    <name evidence="1" type="ORF">COB11_06260</name>
</gene>
<dbReference type="EMBL" id="NVUU01000079">
    <property type="protein sequence ID" value="PCI92921.1"/>
    <property type="molecule type" value="Genomic_DNA"/>
</dbReference>
<dbReference type="Proteomes" id="UP000217838">
    <property type="component" value="Unassembled WGS sequence"/>
</dbReference>
<dbReference type="AlphaFoldDB" id="A0A2A4YE05"/>